<dbReference type="InterPro" id="IPR029052">
    <property type="entry name" value="Metallo-depent_PP-like"/>
</dbReference>
<evidence type="ECO:0000313" key="3">
    <source>
        <dbReference type="EMBL" id="GCD99610.1"/>
    </source>
</evidence>
<evidence type="ECO:0000256" key="1">
    <source>
        <dbReference type="SAM" id="MobiDB-lite"/>
    </source>
</evidence>
<reference evidence="3 4" key="1">
    <citation type="submission" date="2018-12" db="EMBL/GenBank/DDBJ databases">
        <title>Draft genome sequence of Embleya hyalina NBRC 13850T.</title>
        <authorList>
            <person name="Komaki H."/>
            <person name="Hosoyama A."/>
            <person name="Kimura A."/>
            <person name="Ichikawa N."/>
            <person name="Tamura T."/>
        </authorList>
    </citation>
    <scope>NUCLEOTIDE SEQUENCE [LARGE SCALE GENOMIC DNA]</scope>
    <source>
        <strain evidence="3 4">NBRC 13850</strain>
    </source>
</reference>
<dbReference type="InterPro" id="IPR004843">
    <property type="entry name" value="Calcineurin-like_PHP"/>
</dbReference>
<dbReference type="OrthoDB" id="5380150at2"/>
<comment type="caution">
    <text evidence="3">The sequence shown here is derived from an EMBL/GenBank/DDBJ whole genome shotgun (WGS) entry which is preliminary data.</text>
</comment>
<feature type="domain" description="Calcineurin-like phosphoesterase" evidence="2">
    <location>
        <begin position="1"/>
        <end position="233"/>
    </location>
</feature>
<dbReference type="AlphaFoldDB" id="A0A401YYI9"/>
<feature type="region of interest" description="Disordered" evidence="1">
    <location>
        <begin position="279"/>
        <end position="321"/>
    </location>
</feature>
<dbReference type="Gene3D" id="3.60.21.10">
    <property type="match status" value="1"/>
</dbReference>
<keyword evidence="4" id="KW-1185">Reference proteome</keyword>
<dbReference type="Pfam" id="PF00149">
    <property type="entry name" value="Metallophos"/>
    <property type="match status" value="1"/>
</dbReference>
<dbReference type="GO" id="GO:0016787">
    <property type="term" value="F:hydrolase activity"/>
    <property type="evidence" value="ECO:0007669"/>
    <property type="project" value="InterPro"/>
</dbReference>
<dbReference type="SUPFAM" id="SSF56300">
    <property type="entry name" value="Metallo-dependent phosphatases"/>
    <property type="match status" value="1"/>
</dbReference>
<dbReference type="RefSeq" id="WP_126641386.1">
    <property type="nucleotide sequence ID" value="NZ_BIFH01000033.1"/>
</dbReference>
<dbReference type="CDD" id="cd00838">
    <property type="entry name" value="MPP_superfamily"/>
    <property type="match status" value="1"/>
</dbReference>
<accession>A0A401YYI9</accession>
<dbReference type="EMBL" id="BIFH01000033">
    <property type="protein sequence ID" value="GCD99610.1"/>
    <property type="molecule type" value="Genomic_DNA"/>
</dbReference>
<evidence type="ECO:0000259" key="2">
    <source>
        <dbReference type="Pfam" id="PF00149"/>
    </source>
</evidence>
<sequence>MRVLLAGDTHGNAGHMRRVLDVAAELDVDLVFQLGDFGYWEHEPSGVRYLDAVNRSARSCGVDVYFLDGNHDKSSLLMESYGDDRDEQGFVIVRPRVRYAPRGHRWSWRGTNFLAFGGALSLDRERRLAEERRRYEKALRKEGFRVGAGRPPTAVPTHAGSLWFPEEEGTDADVDTILTDPSPVDVLLTHDKPLRAAPEFNRKSEPRCLPNQARIQRLVDAYRPAVAAHGHLHFRYTEELAHPDGSVTRVEGVAADPMASHDVPGYRVADSWLLLDPAASPSPADADPDTVEATTGSRPAAGAERIASTKRGRVDNLGAHT</sequence>
<name>A0A401YYI9_9ACTN</name>
<gene>
    <name evidence="3" type="ORF">EHYA_07332</name>
</gene>
<organism evidence="3 4">
    <name type="scientific">Embleya hyalina</name>
    <dbReference type="NCBI Taxonomy" id="516124"/>
    <lineage>
        <taxon>Bacteria</taxon>
        <taxon>Bacillati</taxon>
        <taxon>Actinomycetota</taxon>
        <taxon>Actinomycetes</taxon>
        <taxon>Kitasatosporales</taxon>
        <taxon>Streptomycetaceae</taxon>
        <taxon>Embleya</taxon>
    </lineage>
</organism>
<dbReference type="Proteomes" id="UP000286931">
    <property type="component" value="Unassembled WGS sequence"/>
</dbReference>
<protein>
    <recommendedName>
        <fullName evidence="2">Calcineurin-like phosphoesterase domain-containing protein</fullName>
    </recommendedName>
</protein>
<evidence type="ECO:0000313" key="4">
    <source>
        <dbReference type="Proteomes" id="UP000286931"/>
    </source>
</evidence>
<proteinExistence type="predicted"/>